<keyword evidence="6" id="KW-0132">Cell division</keyword>
<comment type="similarity">
    <text evidence="3">Belongs to the SKA3 family.</text>
</comment>
<evidence type="ECO:0000313" key="14">
    <source>
        <dbReference type="Proteomes" id="UP000694864"/>
    </source>
</evidence>
<dbReference type="InterPro" id="IPR033341">
    <property type="entry name" value="SKA3"/>
</dbReference>
<dbReference type="RefSeq" id="XP_010424750.1">
    <property type="nucleotide sequence ID" value="XM_010426448.2"/>
</dbReference>
<dbReference type="PANTHER" id="PTHR48118">
    <property type="entry name" value="SPINDLE AND KINETOCHORE-ASSOCIATED PROTEIN 3"/>
    <property type="match status" value="1"/>
</dbReference>
<reference evidence="14" key="1">
    <citation type="journal article" date="2014" name="Nat. Commun.">
        <title>The emerging biofuel crop Camelina sativa retains a highly undifferentiated hexaploid genome structure.</title>
        <authorList>
            <person name="Kagale S."/>
            <person name="Koh C."/>
            <person name="Nixon J."/>
            <person name="Bollina V."/>
            <person name="Clarke W.E."/>
            <person name="Tuteja R."/>
            <person name="Spillane C."/>
            <person name="Robinson S.J."/>
            <person name="Links M.G."/>
            <person name="Clarke C."/>
            <person name="Higgins E.E."/>
            <person name="Huebert T."/>
            <person name="Sharpe A.G."/>
            <person name="Parkin I.A."/>
        </authorList>
    </citation>
    <scope>NUCLEOTIDE SEQUENCE [LARGE SCALE GENOMIC DNA]</scope>
    <source>
        <strain evidence="14">cv. DH55</strain>
    </source>
</reference>
<comment type="subcellular location">
    <subcellularLocation>
        <location evidence="2">Chromosome</location>
        <location evidence="2">Centromere</location>
        <location evidence="2">Kinetochore</location>
    </subcellularLocation>
    <subcellularLocation>
        <location evidence="1">Cytoplasm</location>
        <location evidence="1">Cytoskeleton</location>
        <location evidence="1">Spindle</location>
    </subcellularLocation>
</comment>
<evidence type="ECO:0000256" key="2">
    <source>
        <dbReference type="ARBA" id="ARBA00004629"/>
    </source>
</evidence>
<evidence type="ECO:0000256" key="7">
    <source>
        <dbReference type="ARBA" id="ARBA00022701"/>
    </source>
</evidence>
<evidence type="ECO:0000256" key="9">
    <source>
        <dbReference type="ARBA" id="ARBA00022838"/>
    </source>
</evidence>
<evidence type="ECO:0000256" key="3">
    <source>
        <dbReference type="ARBA" id="ARBA00007716"/>
    </source>
</evidence>
<evidence type="ECO:0000256" key="10">
    <source>
        <dbReference type="ARBA" id="ARBA00023212"/>
    </source>
</evidence>
<reference evidence="15" key="2">
    <citation type="submission" date="2025-08" db="UniProtKB">
        <authorList>
            <consortium name="RefSeq"/>
        </authorList>
    </citation>
    <scope>IDENTIFICATION</scope>
    <source>
        <tissue evidence="15">Leaf</tissue>
    </source>
</reference>
<keyword evidence="8" id="KW-0498">Mitosis</keyword>
<evidence type="ECO:0000256" key="6">
    <source>
        <dbReference type="ARBA" id="ARBA00022618"/>
    </source>
</evidence>
<evidence type="ECO:0000256" key="13">
    <source>
        <dbReference type="SAM" id="MobiDB-lite"/>
    </source>
</evidence>
<evidence type="ECO:0000256" key="11">
    <source>
        <dbReference type="ARBA" id="ARBA00023306"/>
    </source>
</evidence>
<evidence type="ECO:0000313" key="15">
    <source>
        <dbReference type="RefSeq" id="XP_010424750.1"/>
    </source>
</evidence>
<evidence type="ECO:0000256" key="12">
    <source>
        <dbReference type="ARBA" id="ARBA00023328"/>
    </source>
</evidence>
<organism evidence="14 15">
    <name type="scientific">Camelina sativa</name>
    <name type="common">False flax</name>
    <name type="synonym">Myagrum sativum</name>
    <dbReference type="NCBI Taxonomy" id="90675"/>
    <lineage>
        <taxon>Eukaryota</taxon>
        <taxon>Viridiplantae</taxon>
        <taxon>Streptophyta</taxon>
        <taxon>Embryophyta</taxon>
        <taxon>Tracheophyta</taxon>
        <taxon>Spermatophyta</taxon>
        <taxon>Magnoliopsida</taxon>
        <taxon>eudicotyledons</taxon>
        <taxon>Gunneridae</taxon>
        <taxon>Pentapetalae</taxon>
        <taxon>rosids</taxon>
        <taxon>malvids</taxon>
        <taxon>Brassicales</taxon>
        <taxon>Brassicaceae</taxon>
        <taxon>Camelineae</taxon>
        <taxon>Camelina</taxon>
    </lineage>
</organism>
<keyword evidence="7" id="KW-0493">Microtubule</keyword>
<gene>
    <name evidence="15" type="primary">LOC104709907</name>
</gene>
<keyword evidence="14" id="KW-1185">Reference proteome</keyword>
<evidence type="ECO:0000256" key="8">
    <source>
        <dbReference type="ARBA" id="ARBA00022776"/>
    </source>
</evidence>
<protein>
    <submittedName>
        <fullName evidence="15">Uncharacterized protein LOC104709907</fullName>
    </submittedName>
</protein>
<keyword evidence="9" id="KW-0995">Kinetochore</keyword>
<name>A0ABM0TDI1_CAMSA</name>
<accession>A0ABM0TDI1</accession>
<evidence type="ECO:0000256" key="1">
    <source>
        <dbReference type="ARBA" id="ARBA00004186"/>
    </source>
</evidence>
<dbReference type="GeneID" id="104709907"/>
<evidence type="ECO:0000256" key="4">
    <source>
        <dbReference type="ARBA" id="ARBA00022454"/>
    </source>
</evidence>
<keyword evidence="5" id="KW-0963">Cytoplasm</keyword>
<keyword evidence="11" id="KW-0131">Cell cycle</keyword>
<dbReference type="PANTHER" id="PTHR48118:SF1">
    <property type="entry name" value="SPINDLE AND KINETOCHORE-ASSOCIATED PROTEIN 3"/>
    <property type="match status" value="1"/>
</dbReference>
<keyword evidence="12" id="KW-0137">Centromere</keyword>
<feature type="region of interest" description="Disordered" evidence="13">
    <location>
        <begin position="199"/>
        <end position="232"/>
    </location>
</feature>
<dbReference type="Proteomes" id="UP000694864">
    <property type="component" value="Chromosome 8"/>
</dbReference>
<keyword evidence="4" id="KW-0158">Chromosome</keyword>
<sequence>MKKTKEKLIKPLNRWLNQKEEREISEREKQEELKSLSRSLGGFCNHLQSSCDAFNHSLQRRPIPLDSASSTFINSLNRRLSTAASELNFLDSMSFGTVSFEELLGHCSQIYKNNQEDLLHLQDRLTDFGYLPEIEIDEESEFGAFVHGDSKHDDELETYSMQRSIKKGLDEDEFLYDSLNLKNLGLSDACLATLASEGHDNVKDPQSSLKESVKGKTFDTSSLPPPKASELSNEDEYAALEIDRTSGPTLTLLKEEYQSLPSFMKSLASWEDLVSAVEKFNLVLDSKKQTNGSYYFRADEIPTLGLGNKEKAYTLLLTRMKRLVVETMDGVVSYRVA</sequence>
<keyword evidence="10" id="KW-0206">Cytoskeleton</keyword>
<proteinExistence type="inferred from homology"/>
<evidence type="ECO:0000256" key="5">
    <source>
        <dbReference type="ARBA" id="ARBA00022490"/>
    </source>
</evidence>